<evidence type="ECO:0000256" key="1">
    <source>
        <dbReference type="SAM" id="MobiDB-lite"/>
    </source>
</evidence>
<evidence type="ECO:0000313" key="2">
    <source>
        <dbReference type="EMBL" id="WRT66722.1"/>
    </source>
</evidence>
<keyword evidence="3" id="KW-1185">Reference proteome</keyword>
<feature type="compositionally biased region" description="Polar residues" evidence="1">
    <location>
        <begin position="145"/>
        <end position="161"/>
    </location>
</feature>
<feature type="compositionally biased region" description="Polar residues" evidence="1">
    <location>
        <begin position="25"/>
        <end position="37"/>
    </location>
</feature>
<proteinExistence type="predicted"/>
<evidence type="ECO:0000313" key="3">
    <source>
        <dbReference type="Proteomes" id="UP001329825"/>
    </source>
</evidence>
<dbReference type="Proteomes" id="UP001329825">
    <property type="component" value="Chromosome 4"/>
</dbReference>
<dbReference type="GeneID" id="87955816"/>
<reference evidence="2 3" key="1">
    <citation type="submission" date="2024-01" db="EMBL/GenBank/DDBJ databases">
        <title>Comparative genomics of Cryptococcus and Kwoniella reveals pathogenesis evolution and contrasting modes of karyotype evolution via chromosome fusion or intercentromeric recombination.</title>
        <authorList>
            <person name="Coelho M.A."/>
            <person name="David-Palma M."/>
            <person name="Shea T."/>
            <person name="Bowers K."/>
            <person name="McGinley-Smith S."/>
            <person name="Mohammad A.W."/>
            <person name="Gnirke A."/>
            <person name="Yurkov A.M."/>
            <person name="Nowrousian M."/>
            <person name="Sun S."/>
            <person name="Cuomo C.A."/>
            <person name="Heitman J."/>
        </authorList>
    </citation>
    <scope>NUCLEOTIDE SEQUENCE [LARGE SCALE GENOMIC DNA]</scope>
    <source>
        <strain evidence="2">CBS 11374</strain>
    </source>
</reference>
<dbReference type="EMBL" id="CP141884">
    <property type="protein sequence ID" value="WRT66722.1"/>
    <property type="molecule type" value="Genomic_DNA"/>
</dbReference>
<sequence>MKDNPSTFPSDTEYDDDHPQDTQRNRNITAHPTSDLSTWYPAQYTTPHIGQNNPTHWSLVPHGTQSVSPYAARNVDAVPSYATAYYTGGDHQNWNSDIISDVRHPIEYATPHVQPKFLPWNPSPPISVESTGRPEVSNSECKAGIQSTVPDDTTATSSNPRVDTDPYDFDQLGKQLYEEFGNESAKVILPAPEWATSPVTGLPTRTLPPDTTVVIGTICTYDKERNSYDMHLRNTLRWIAKHRPGLKNTLAHGFTIIDTQTTSDRRRESKSLNKTLDRILDRSLLWSIDHFLAVQERDSESRKLLWDAEDFNQALSEETLEKAATSILKPWIEFKVGNEQLIMKNREPDRLSKRPESSTEFEDNTQTRSNKRVRLRSKG</sequence>
<organism evidence="2 3">
    <name type="scientific">Kwoniella shivajii</name>
    <dbReference type="NCBI Taxonomy" id="564305"/>
    <lineage>
        <taxon>Eukaryota</taxon>
        <taxon>Fungi</taxon>
        <taxon>Dikarya</taxon>
        <taxon>Basidiomycota</taxon>
        <taxon>Agaricomycotina</taxon>
        <taxon>Tremellomycetes</taxon>
        <taxon>Tremellales</taxon>
        <taxon>Cryptococcaceae</taxon>
        <taxon>Kwoniella</taxon>
    </lineage>
</organism>
<gene>
    <name evidence="2" type="ORF">IL334_003685</name>
</gene>
<feature type="compositionally biased region" description="Basic and acidic residues" evidence="1">
    <location>
        <begin position="344"/>
        <end position="357"/>
    </location>
</feature>
<dbReference type="RefSeq" id="XP_062791462.1">
    <property type="nucleotide sequence ID" value="XM_062935411.1"/>
</dbReference>
<accession>A0ABZ1CZF3</accession>
<name>A0ABZ1CZF3_9TREE</name>
<feature type="compositionally biased region" description="Polar residues" evidence="1">
    <location>
        <begin position="1"/>
        <end position="10"/>
    </location>
</feature>
<feature type="compositionally biased region" description="Basic residues" evidence="1">
    <location>
        <begin position="369"/>
        <end position="379"/>
    </location>
</feature>
<evidence type="ECO:0008006" key="4">
    <source>
        <dbReference type="Google" id="ProtNLM"/>
    </source>
</evidence>
<protein>
    <recommendedName>
        <fullName evidence="4">BRCT domain-containing protein</fullName>
    </recommendedName>
</protein>
<feature type="region of interest" description="Disordered" evidence="1">
    <location>
        <begin position="1"/>
        <end position="39"/>
    </location>
</feature>
<feature type="region of interest" description="Disordered" evidence="1">
    <location>
        <begin position="344"/>
        <end position="379"/>
    </location>
</feature>
<feature type="region of interest" description="Disordered" evidence="1">
    <location>
        <begin position="145"/>
        <end position="167"/>
    </location>
</feature>